<name>A0ACB7XA96_9ERIC</name>
<dbReference type="Proteomes" id="UP000828048">
    <property type="component" value="Chromosome 6"/>
</dbReference>
<evidence type="ECO:0000313" key="2">
    <source>
        <dbReference type="Proteomes" id="UP000828048"/>
    </source>
</evidence>
<organism evidence="1 2">
    <name type="scientific">Vaccinium darrowii</name>
    <dbReference type="NCBI Taxonomy" id="229202"/>
    <lineage>
        <taxon>Eukaryota</taxon>
        <taxon>Viridiplantae</taxon>
        <taxon>Streptophyta</taxon>
        <taxon>Embryophyta</taxon>
        <taxon>Tracheophyta</taxon>
        <taxon>Spermatophyta</taxon>
        <taxon>Magnoliopsida</taxon>
        <taxon>eudicotyledons</taxon>
        <taxon>Gunneridae</taxon>
        <taxon>Pentapetalae</taxon>
        <taxon>asterids</taxon>
        <taxon>Ericales</taxon>
        <taxon>Ericaceae</taxon>
        <taxon>Vaccinioideae</taxon>
        <taxon>Vaccinieae</taxon>
        <taxon>Vaccinium</taxon>
    </lineage>
</organism>
<accession>A0ACB7XA96</accession>
<evidence type="ECO:0000313" key="1">
    <source>
        <dbReference type="EMBL" id="KAH7837649.1"/>
    </source>
</evidence>
<dbReference type="EMBL" id="CM037156">
    <property type="protein sequence ID" value="KAH7837649.1"/>
    <property type="molecule type" value="Genomic_DNA"/>
</dbReference>
<proteinExistence type="predicted"/>
<keyword evidence="2" id="KW-1185">Reference proteome</keyword>
<reference evidence="1 2" key="1">
    <citation type="journal article" date="2021" name="Hortic Res">
        <title>High-quality reference genome and annotation aids understanding of berry development for evergreen blueberry (Vaccinium darrowii).</title>
        <authorList>
            <person name="Yu J."/>
            <person name="Hulse-Kemp A.M."/>
            <person name="Babiker E."/>
            <person name="Staton M."/>
        </authorList>
    </citation>
    <scope>NUCLEOTIDE SEQUENCE [LARGE SCALE GENOMIC DNA]</scope>
    <source>
        <strain evidence="2">cv. NJ 8807/NJ 8810</strain>
        <tissue evidence="1">Young leaf</tissue>
    </source>
</reference>
<protein>
    <submittedName>
        <fullName evidence="1">Uncharacterized protein</fullName>
    </submittedName>
</protein>
<gene>
    <name evidence="1" type="ORF">Vadar_016314</name>
</gene>
<comment type="caution">
    <text evidence="1">The sequence shown here is derived from an EMBL/GenBank/DDBJ whole genome shotgun (WGS) entry which is preliminary data.</text>
</comment>
<sequence length="396" mass="44962">MSSSVCRRLHGLFTTTKTTSLPKTPKPTATAAATTLKLSPAKSSGPPNNKNLIALVGQFKKASRSSRFRHHSHKAYFKIVHRLAVANKHSYIEEIIEHQKQYPDITNERFAVRLISLYGKSGMFDHAHKLFDEMPQLNCERTVMSFNALLSACVNSKKFDKISELLSELPEKLSIKPDTVSYNTVVKAFCEMGSLDSAVSVVIEMEKSGVEPDLITFNTLLDALYRNDRFEEAEKLWGLMQDKNVFPSSRSYNPKIRALVAGKRISEAVEVFQEMGSKGVKPDVYTFSALIKGFCDDENLEDAKRQYKEMEKNDCYPDPAILRILGKRACEEGEFEFGLELCKEAISRRRFIGLPMMQRVLDGLVKESKMEEAKELMELGKSNSFVQYKLEWHTDE</sequence>